<comment type="caution">
    <text evidence="1">The sequence shown here is derived from an EMBL/GenBank/DDBJ whole genome shotgun (WGS) entry which is preliminary data.</text>
</comment>
<dbReference type="Proteomes" id="UP000233551">
    <property type="component" value="Unassembled WGS sequence"/>
</dbReference>
<sequence>MREPTHFEAKEAALDPCGPRELSATHLKGSRELPWLTRVKAGSSTPILIFSVMPKHLMQRINNKNMGADKLRRRRGRLSLGWTKGAHGSPLGT</sequence>
<gene>
    <name evidence="1" type="ORF">CRG98_039451</name>
</gene>
<proteinExistence type="predicted"/>
<accession>A0A2I0I827</accession>
<keyword evidence="2" id="KW-1185">Reference proteome</keyword>
<reference evidence="1 2" key="1">
    <citation type="submission" date="2017-11" db="EMBL/GenBank/DDBJ databases">
        <title>De-novo sequencing of pomegranate (Punica granatum L.) genome.</title>
        <authorList>
            <person name="Akparov Z."/>
            <person name="Amiraslanov A."/>
            <person name="Hajiyeva S."/>
            <person name="Abbasov M."/>
            <person name="Kaur K."/>
            <person name="Hamwieh A."/>
            <person name="Solovyev V."/>
            <person name="Salamov A."/>
            <person name="Braich B."/>
            <person name="Kosarev P."/>
            <person name="Mahmoud A."/>
            <person name="Hajiyev E."/>
            <person name="Babayeva S."/>
            <person name="Izzatullayeva V."/>
            <person name="Mammadov A."/>
            <person name="Mammadov A."/>
            <person name="Sharifova S."/>
            <person name="Ojaghi J."/>
            <person name="Eynullazada K."/>
            <person name="Bayramov B."/>
            <person name="Abdulazimova A."/>
            <person name="Shahmuradov I."/>
        </authorList>
    </citation>
    <scope>NUCLEOTIDE SEQUENCE [LARGE SCALE GENOMIC DNA]</scope>
    <source>
        <strain evidence="2">cv. AG2017</strain>
        <tissue evidence="1">Leaf</tissue>
    </source>
</reference>
<organism evidence="1 2">
    <name type="scientific">Punica granatum</name>
    <name type="common">Pomegranate</name>
    <dbReference type="NCBI Taxonomy" id="22663"/>
    <lineage>
        <taxon>Eukaryota</taxon>
        <taxon>Viridiplantae</taxon>
        <taxon>Streptophyta</taxon>
        <taxon>Embryophyta</taxon>
        <taxon>Tracheophyta</taxon>
        <taxon>Spermatophyta</taxon>
        <taxon>Magnoliopsida</taxon>
        <taxon>eudicotyledons</taxon>
        <taxon>Gunneridae</taxon>
        <taxon>Pentapetalae</taxon>
        <taxon>rosids</taxon>
        <taxon>malvids</taxon>
        <taxon>Myrtales</taxon>
        <taxon>Lythraceae</taxon>
        <taxon>Punica</taxon>
    </lineage>
</organism>
<dbReference type="AlphaFoldDB" id="A0A2I0I827"/>
<protein>
    <submittedName>
        <fullName evidence="1">Uncharacterized protein</fullName>
    </submittedName>
</protein>
<name>A0A2I0I827_PUNGR</name>
<dbReference type="EMBL" id="PGOL01003659">
    <property type="protein sequence ID" value="PKI40155.1"/>
    <property type="molecule type" value="Genomic_DNA"/>
</dbReference>
<evidence type="ECO:0000313" key="1">
    <source>
        <dbReference type="EMBL" id="PKI40155.1"/>
    </source>
</evidence>
<evidence type="ECO:0000313" key="2">
    <source>
        <dbReference type="Proteomes" id="UP000233551"/>
    </source>
</evidence>